<accession>A0A078A1I3</accession>
<dbReference type="Proteomes" id="UP000039865">
    <property type="component" value="Unassembled WGS sequence"/>
</dbReference>
<reference evidence="1 2" key="1">
    <citation type="submission" date="2014-06" db="EMBL/GenBank/DDBJ databases">
        <authorList>
            <person name="Swart Estienne"/>
        </authorList>
    </citation>
    <scope>NUCLEOTIDE SEQUENCE [LARGE SCALE GENOMIC DNA]</scope>
    <source>
        <strain evidence="1 2">130c</strain>
    </source>
</reference>
<dbReference type="AlphaFoldDB" id="A0A078A1I3"/>
<proteinExistence type="predicted"/>
<name>A0A078A1I3_STYLE</name>
<sequence length="451" mass="53275">MENNQILKSEQSMDFTSMLQNQKETLFISQDPDNPQIHNKKKEITLLVIGAPSVQIRQIIEQYVHSDECEELQSYFAYHMKLQVDFEMIDLQILEPKSDDQDGISLKETIEYLGELEQHLCIKQLFFPMSFTMILNYVEPPFMQRASRIFGVYDEHVIQALKFAEKNLNSHAFEVRMFAGEETQSQQIDYVFHKLIEKIEKKHSYEVEKKARRITFGRTKKQIYKQYSKLTRIDKMNIVFQILVTLQFVRSYKQNDLQLSSLVQAFISVELNLHVTSQVEQWLCNTNNFNGFFSFFSGILGYYGSKYKNKEYLGTVILSIYQLDLVLTRSDDRCSKQYICYWAIDLFKEQYKNYSFLWVNLFQTFVCIVSLMFSQPLKQAIVQQSREQIQKSVTISNLDDDTLGQPSRAFSHVQEYNHLDMNNMLSSSLMIDEEELLKYSQKERKSKRILP</sequence>
<dbReference type="EMBL" id="CCKQ01004968">
    <property type="protein sequence ID" value="CDW76116.1"/>
    <property type="molecule type" value="Genomic_DNA"/>
</dbReference>
<keyword evidence="2" id="KW-1185">Reference proteome</keyword>
<dbReference type="InParanoid" id="A0A078A1I3"/>
<organism evidence="1 2">
    <name type="scientific">Stylonychia lemnae</name>
    <name type="common">Ciliate</name>
    <dbReference type="NCBI Taxonomy" id="5949"/>
    <lineage>
        <taxon>Eukaryota</taxon>
        <taxon>Sar</taxon>
        <taxon>Alveolata</taxon>
        <taxon>Ciliophora</taxon>
        <taxon>Intramacronucleata</taxon>
        <taxon>Spirotrichea</taxon>
        <taxon>Stichotrichia</taxon>
        <taxon>Sporadotrichida</taxon>
        <taxon>Oxytrichidae</taxon>
        <taxon>Stylonychinae</taxon>
        <taxon>Stylonychia</taxon>
    </lineage>
</organism>
<protein>
    <submittedName>
        <fullName evidence="1">Uncharacterized protein</fullName>
    </submittedName>
</protein>
<evidence type="ECO:0000313" key="1">
    <source>
        <dbReference type="EMBL" id="CDW76116.1"/>
    </source>
</evidence>
<gene>
    <name evidence="1" type="primary">Contig7605.g8107</name>
    <name evidence="1" type="ORF">STYLEM_5112</name>
</gene>
<evidence type="ECO:0000313" key="2">
    <source>
        <dbReference type="Proteomes" id="UP000039865"/>
    </source>
</evidence>